<evidence type="ECO:0000313" key="10">
    <source>
        <dbReference type="Proteomes" id="UP001302486"/>
    </source>
</evidence>
<dbReference type="Pfam" id="PF00512">
    <property type="entry name" value="HisKA"/>
    <property type="match status" value="1"/>
</dbReference>
<dbReference type="SUPFAM" id="SSF52172">
    <property type="entry name" value="CheY-like"/>
    <property type="match status" value="1"/>
</dbReference>
<keyword evidence="6" id="KW-0812">Transmembrane</keyword>
<dbReference type="PROSITE" id="PS50109">
    <property type="entry name" value="HIS_KIN"/>
    <property type="match status" value="1"/>
</dbReference>
<dbReference type="SMART" id="SM00448">
    <property type="entry name" value="REC"/>
    <property type="match status" value="1"/>
</dbReference>
<reference evidence="10" key="1">
    <citation type="submission" date="2024-06" db="EMBL/GenBank/DDBJ databases">
        <title>Hwangdonia haimaensis gen. nov., sp. nov., a member of the family Flavobacteriaceae isolated from the haima cold seep.</title>
        <authorList>
            <person name="Li J."/>
        </authorList>
    </citation>
    <scope>NUCLEOTIDE SEQUENCE [LARGE SCALE GENOMIC DNA]</scope>
    <source>
        <strain evidence="10">SCSIO 19198</strain>
    </source>
</reference>
<dbReference type="Proteomes" id="UP001302486">
    <property type="component" value="Chromosome"/>
</dbReference>
<keyword evidence="4" id="KW-0902">Two-component regulatory system</keyword>
<dbReference type="CDD" id="cd00082">
    <property type="entry name" value="HisKA"/>
    <property type="match status" value="1"/>
</dbReference>
<dbReference type="InterPro" id="IPR005467">
    <property type="entry name" value="His_kinase_dom"/>
</dbReference>
<keyword evidence="6" id="KW-0472">Membrane</keyword>
<evidence type="ECO:0000256" key="3">
    <source>
        <dbReference type="ARBA" id="ARBA00022553"/>
    </source>
</evidence>
<feature type="modified residue" description="4-aspartylphosphate" evidence="5">
    <location>
        <position position="396"/>
    </location>
</feature>
<dbReference type="InterPro" id="IPR004358">
    <property type="entry name" value="Sig_transdc_His_kin-like_C"/>
</dbReference>
<organism evidence="9 10">
    <name type="scientific">Hwangdonia lutea</name>
    <dbReference type="NCBI Taxonomy" id="3075823"/>
    <lineage>
        <taxon>Bacteria</taxon>
        <taxon>Pseudomonadati</taxon>
        <taxon>Bacteroidota</taxon>
        <taxon>Flavobacteriia</taxon>
        <taxon>Flavobacteriales</taxon>
        <taxon>Flavobacteriaceae</taxon>
        <taxon>Hwangdonia</taxon>
    </lineage>
</organism>
<evidence type="ECO:0000259" key="7">
    <source>
        <dbReference type="PROSITE" id="PS50109"/>
    </source>
</evidence>
<dbReference type="Pfam" id="PF02518">
    <property type="entry name" value="HATPase_c"/>
    <property type="match status" value="1"/>
</dbReference>
<dbReference type="SMART" id="SM00388">
    <property type="entry name" value="HisKA"/>
    <property type="match status" value="1"/>
</dbReference>
<feature type="domain" description="Response regulatory" evidence="8">
    <location>
        <begin position="347"/>
        <end position="465"/>
    </location>
</feature>
<keyword evidence="6" id="KW-1133">Transmembrane helix</keyword>
<dbReference type="SMART" id="SM00387">
    <property type="entry name" value="HATPase_c"/>
    <property type="match status" value="1"/>
</dbReference>
<dbReference type="Gene3D" id="3.40.50.2300">
    <property type="match status" value="1"/>
</dbReference>
<evidence type="ECO:0000256" key="5">
    <source>
        <dbReference type="PROSITE-ProRule" id="PRU00169"/>
    </source>
</evidence>
<dbReference type="InterPro" id="IPR036097">
    <property type="entry name" value="HisK_dim/P_sf"/>
</dbReference>
<feature type="transmembrane region" description="Helical" evidence="6">
    <location>
        <begin position="45"/>
        <end position="64"/>
    </location>
</feature>
<dbReference type="RefSeq" id="WP_316983187.1">
    <property type="nucleotide sequence ID" value="NZ_CP136521.1"/>
</dbReference>
<dbReference type="InterPro" id="IPR011006">
    <property type="entry name" value="CheY-like_superfamily"/>
</dbReference>
<evidence type="ECO:0000259" key="8">
    <source>
        <dbReference type="PROSITE" id="PS50110"/>
    </source>
</evidence>
<accession>A0AA97HQC5</accession>
<keyword evidence="10" id="KW-1185">Reference proteome</keyword>
<protein>
    <recommendedName>
        <fullName evidence="2">histidine kinase</fullName>
        <ecNumber evidence="2">2.7.13.3</ecNumber>
    </recommendedName>
</protein>
<gene>
    <name evidence="9" type="ORF">RNZ46_16050</name>
</gene>
<evidence type="ECO:0000313" key="9">
    <source>
        <dbReference type="EMBL" id="WOD43502.1"/>
    </source>
</evidence>
<proteinExistence type="predicted"/>
<dbReference type="InterPro" id="IPR003594">
    <property type="entry name" value="HATPase_dom"/>
</dbReference>
<feature type="transmembrane region" description="Helical" evidence="6">
    <location>
        <begin position="12"/>
        <end position="33"/>
    </location>
</feature>
<keyword evidence="3 5" id="KW-0597">Phosphoprotein</keyword>
<dbReference type="PROSITE" id="PS50110">
    <property type="entry name" value="RESPONSE_REGULATORY"/>
    <property type="match status" value="1"/>
</dbReference>
<comment type="catalytic activity">
    <reaction evidence="1">
        <text>ATP + protein L-histidine = ADP + protein N-phospho-L-histidine.</text>
        <dbReference type="EC" id="2.7.13.3"/>
    </reaction>
</comment>
<sequence length="471" mass="53060">MPLFKKQLKPIYAKIILIIFVGIAFASIFFVGFNFLEDNLALQSVSLLLAVLILVLVVIAFSFLKNQYANQLEAENLSNLINDLKKQLNDALDTADYKSIYLANMSYEIRTPLNTVLGMLNMLKQTDLDADQKAQVEIADYSSEHLLQLVNMIIDNAKIDGGEVELNLAAINLKTDLSRLFKIFEYQAWEKGLDLEFKFLFESEKKFLVLGDIAKIQQVLINLINNAIKFTNNGKITIIVDQTVGIDDDQIVTFYIKDTGVGMSSHEVKRILKTTNKAEVSKFTDYRGGGYGLSISRDLVKLMGGELKIESKENKGTTFYFSLQLKKTLNIQVPSPEIKPILLDKFNVLVAEDNRMNQKVIKFLLEQQGAACTFAKNGLEAVDLYKILDFDLVFMDIYMPDLDGYQATEKIKRTRKYAKQKTPIIAVSASAFDEDIENAKLAGIDDFLAKPIDVEKLKELLVKYASVDASI</sequence>
<dbReference type="InterPro" id="IPR003661">
    <property type="entry name" value="HisK_dim/P_dom"/>
</dbReference>
<dbReference type="EC" id="2.7.13.3" evidence="2"/>
<dbReference type="SUPFAM" id="SSF47384">
    <property type="entry name" value="Homodimeric domain of signal transducing histidine kinase"/>
    <property type="match status" value="1"/>
</dbReference>
<name>A0AA97HQC5_9FLAO</name>
<evidence type="ECO:0000256" key="1">
    <source>
        <dbReference type="ARBA" id="ARBA00000085"/>
    </source>
</evidence>
<dbReference type="PRINTS" id="PR00344">
    <property type="entry name" value="BCTRLSENSOR"/>
</dbReference>
<dbReference type="CDD" id="cd17546">
    <property type="entry name" value="REC_hyHK_CKI1_RcsC-like"/>
    <property type="match status" value="1"/>
</dbReference>
<dbReference type="EMBL" id="CP136521">
    <property type="protein sequence ID" value="WOD43502.1"/>
    <property type="molecule type" value="Genomic_DNA"/>
</dbReference>
<dbReference type="PANTHER" id="PTHR45339:SF1">
    <property type="entry name" value="HYBRID SIGNAL TRANSDUCTION HISTIDINE KINASE J"/>
    <property type="match status" value="1"/>
</dbReference>
<dbReference type="KEGG" id="hws:RNZ46_16050"/>
<dbReference type="Pfam" id="PF00072">
    <property type="entry name" value="Response_reg"/>
    <property type="match status" value="1"/>
</dbReference>
<evidence type="ECO:0000256" key="4">
    <source>
        <dbReference type="ARBA" id="ARBA00023012"/>
    </source>
</evidence>
<evidence type="ECO:0000256" key="6">
    <source>
        <dbReference type="SAM" id="Phobius"/>
    </source>
</evidence>
<dbReference type="AlphaFoldDB" id="A0AA97HQC5"/>
<evidence type="ECO:0000256" key="2">
    <source>
        <dbReference type="ARBA" id="ARBA00012438"/>
    </source>
</evidence>
<feature type="domain" description="Histidine kinase" evidence="7">
    <location>
        <begin position="104"/>
        <end position="327"/>
    </location>
</feature>
<dbReference type="Gene3D" id="1.10.287.130">
    <property type="match status" value="1"/>
</dbReference>
<dbReference type="InterPro" id="IPR036890">
    <property type="entry name" value="HATPase_C_sf"/>
</dbReference>
<dbReference type="InterPro" id="IPR001789">
    <property type="entry name" value="Sig_transdc_resp-reg_receiver"/>
</dbReference>
<dbReference type="SUPFAM" id="SSF55874">
    <property type="entry name" value="ATPase domain of HSP90 chaperone/DNA topoisomerase II/histidine kinase"/>
    <property type="match status" value="1"/>
</dbReference>
<dbReference type="GO" id="GO:0000155">
    <property type="term" value="F:phosphorelay sensor kinase activity"/>
    <property type="evidence" value="ECO:0007669"/>
    <property type="project" value="InterPro"/>
</dbReference>
<dbReference type="PANTHER" id="PTHR45339">
    <property type="entry name" value="HYBRID SIGNAL TRANSDUCTION HISTIDINE KINASE J"/>
    <property type="match status" value="1"/>
</dbReference>
<dbReference type="Gene3D" id="3.30.565.10">
    <property type="entry name" value="Histidine kinase-like ATPase, C-terminal domain"/>
    <property type="match status" value="1"/>
</dbReference>